<comment type="catalytic activity">
    <reaction evidence="7">
        <text>succinate + ATP + CoA = succinyl-CoA + ADP + phosphate</text>
        <dbReference type="Rhea" id="RHEA:17661"/>
        <dbReference type="ChEBI" id="CHEBI:30031"/>
        <dbReference type="ChEBI" id="CHEBI:30616"/>
        <dbReference type="ChEBI" id="CHEBI:43474"/>
        <dbReference type="ChEBI" id="CHEBI:57287"/>
        <dbReference type="ChEBI" id="CHEBI:57292"/>
        <dbReference type="ChEBI" id="CHEBI:456216"/>
        <dbReference type="EC" id="6.2.1.5"/>
    </reaction>
</comment>
<dbReference type="Gene3D" id="3.30.470.20">
    <property type="entry name" value="ATP-grasp fold, B domain"/>
    <property type="match status" value="1"/>
</dbReference>
<feature type="binding site" evidence="7">
    <location>
        <position position="99"/>
    </location>
    <ligand>
        <name>ATP</name>
        <dbReference type="ChEBI" id="CHEBI:30616"/>
    </ligand>
</feature>
<keyword evidence="2 7" id="KW-0436">Ligase</keyword>
<dbReference type="InterPro" id="IPR005809">
    <property type="entry name" value="Succ_CoA_ligase-like_bsu"/>
</dbReference>
<sequence length="389" mass="42531">MYIHEYQAKTILYKFGLPIPKGFVVKTKNNIESKLKNFKHMPLVVKAQAYTGGRGKCGGVLIAKTVSDARKKIESMLGMKIVNAQTGSEGKTTWAVYVEQAISIKKEFYLSIIIDRAIAKPTIIFSAAGGINIEELAKKDMGQIIKIPIDITTGPMDFQIRQIIFGAKLNMACFKELKHIIIGIYNAFITNDASQIEINPLALDMQNNLVILDAKMTFDDNALYRQPNITKLYSAKDSIPSEVEAAKNDLSFIKMDGNIGCVVNGAGLAMATMDIIMQHGGSLANFLDIGGTANVESISKAIKIVLDNHKVKTILINIFAGIVKADMVADSIISTIPTLKTKPNIIIRLLGTNSEYAKQKLQEANINVFFTSNIEEAVQKAVANAKQTG</sequence>
<dbReference type="Pfam" id="PF08442">
    <property type="entry name" value="ATP-grasp_2"/>
    <property type="match status" value="1"/>
</dbReference>
<feature type="binding site" evidence="7">
    <location>
        <position position="213"/>
    </location>
    <ligand>
        <name>Mg(2+)</name>
        <dbReference type="ChEBI" id="CHEBI:18420"/>
    </ligand>
</feature>
<evidence type="ECO:0000313" key="10">
    <source>
        <dbReference type="Proteomes" id="UP001314181"/>
    </source>
</evidence>
<dbReference type="Gene3D" id="3.30.1490.20">
    <property type="entry name" value="ATP-grasp fold, A domain"/>
    <property type="match status" value="1"/>
</dbReference>
<evidence type="ECO:0000256" key="2">
    <source>
        <dbReference type="ARBA" id="ARBA00022598"/>
    </source>
</evidence>
<dbReference type="InterPro" id="IPR016102">
    <property type="entry name" value="Succinyl-CoA_synth-like"/>
</dbReference>
<protein>
    <recommendedName>
        <fullName evidence="7">Succinate--CoA ligase [ADP-forming] subunit beta</fullName>
        <ecNumber evidence="7">6.2.1.5</ecNumber>
    </recommendedName>
    <alternativeName>
        <fullName evidence="7">Succinyl-CoA synthetase subunit beta</fullName>
        <shortName evidence="7">SCS-beta</shortName>
    </alternativeName>
</protein>
<comment type="function">
    <text evidence="7">Succinyl-CoA synthetase functions in the citric acid cycle (TCA), coupling the hydrolysis of succinyl-CoA to the synthesis of either ATP or GTP and thus represents the only step of substrate-level phosphorylation in the TCA. The beta subunit provides nucleotide specificity of the enzyme and binds the substrate succinate, while the binding sites for coenzyme A and phosphate are found in the alpha subunit.</text>
</comment>
<dbReference type="EMBL" id="CAWVOK010000014">
    <property type="protein sequence ID" value="CAK8162674.1"/>
    <property type="molecule type" value="Genomic_DNA"/>
</dbReference>
<gene>
    <name evidence="7 9" type="primary">sucC</name>
    <name evidence="9" type="ORF">CAXC1_220006</name>
</gene>
<dbReference type="PROSITE" id="PS01217">
    <property type="entry name" value="SUCCINYL_COA_LIG_3"/>
    <property type="match status" value="1"/>
</dbReference>
<feature type="binding site" evidence="7">
    <location>
        <position position="107"/>
    </location>
    <ligand>
        <name>ATP</name>
        <dbReference type="ChEBI" id="CHEBI:30616"/>
    </ligand>
</feature>
<feature type="binding site" evidence="7">
    <location>
        <position position="199"/>
    </location>
    <ligand>
        <name>Mg(2+)</name>
        <dbReference type="ChEBI" id="CHEBI:18420"/>
    </ligand>
</feature>
<feature type="binding site" evidence="7">
    <location>
        <position position="102"/>
    </location>
    <ligand>
        <name>ATP</name>
        <dbReference type="ChEBI" id="CHEBI:30616"/>
    </ligand>
</feature>
<feature type="binding site" evidence="7">
    <location>
        <begin position="321"/>
        <end position="323"/>
    </location>
    <ligand>
        <name>substrate</name>
        <note>ligand shared with subunit alpha</note>
    </ligand>
</feature>
<comment type="pathway">
    <text evidence="7">Carbohydrate metabolism; tricarboxylic acid cycle; succinate from succinyl-CoA (ligase route): step 1/1.</text>
</comment>
<dbReference type="PIRSF" id="PIRSF001554">
    <property type="entry name" value="SucCS_beta"/>
    <property type="match status" value="1"/>
</dbReference>
<accession>A0ABM9N7P7</accession>
<comment type="caution">
    <text evidence="9">The sequence shown here is derived from an EMBL/GenBank/DDBJ whole genome shotgun (WGS) entry which is preliminary data.</text>
</comment>
<comment type="subunit">
    <text evidence="7">Heterotetramer of two alpha and two beta subunits.</text>
</comment>
<comment type="similarity">
    <text evidence="7">Belongs to the succinate/malate CoA ligase beta subunit family.</text>
</comment>
<evidence type="ECO:0000256" key="3">
    <source>
        <dbReference type="ARBA" id="ARBA00022723"/>
    </source>
</evidence>
<evidence type="ECO:0000256" key="1">
    <source>
        <dbReference type="ARBA" id="ARBA00022532"/>
    </source>
</evidence>
<keyword evidence="6 7" id="KW-0460">Magnesium</keyword>
<dbReference type="Proteomes" id="UP001314181">
    <property type="component" value="Unassembled WGS sequence"/>
</dbReference>
<comment type="cofactor">
    <cofactor evidence="7">
        <name>Mg(2+)</name>
        <dbReference type="ChEBI" id="CHEBI:18420"/>
    </cofactor>
    <text evidence="7">Binds 1 Mg(2+) ion per subunit.</text>
</comment>
<feature type="domain" description="ATP-grasp" evidence="8">
    <location>
        <begin position="9"/>
        <end position="55"/>
    </location>
</feature>
<dbReference type="HAMAP" id="MF_00558">
    <property type="entry name" value="Succ_CoA_beta"/>
    <property type="match status" value="1"/>
</dbReference>
<dbReference type="SUPFAM" id="SSF56059">
    <property type="entry name" value="Glutathione synthetase ATP-binding domain-like"/>
    <property type="match status" value="1"/>
</dbReference>
<dbReference type="PROSITE" id="PS50975">
    <property type="entry name" value="ATP_GRASP"/>
    <property type="match status" value="1"/>
</dbReference>
<dbReference type="InterPro" id="IPR013815">
    <property type="entry name" value="ATP_grasp_subdomain_1"/>
</dbReference>
<dbReference type="GO" id="GO:0004775">
    <property type="term" value="F:succinate-CoA ligase (ADP-forming) activity"/>
    <property type="evidence" value="ECO:0007669"/>
    <property type="project" value="UniProtKB-EC"/>
</dbReference>
<keyword evidence="5 7" id="KW-0067">ATP-binding</keyword>
<evidence type="ECO:0000313" key="9">
    <source>
        <dbReference type="EMBL" id="CAK8162674.1"/>
    </source>
</evidence>
<reference evidence="9 10" key="1">
    <citation type="submission" date="2024-01" db="EMBL/GenBank/DDBJ databases">
        <authorList>
            <person name="Kunselman E."/>
        </authorList>
    </citation>
    <scope>NUCLEOTIDE SEQUENCE [LARGE SCALE GENOMIC DNA]</scope>
    <source>
        <strain evidence="9">2 abalone samples</strain>
    </source>
</reference>
<dbReference type="EC" id="6.2.1.5" evidence="7"/>
<feature type="binding site" evidence="7">
    <location>
        <position position="46"/>
    </location>
    <ligand>
        <name>ATP</name>
        <dbReference type="ChEBI" id="CHEBI:30616"/>
    </ligand>
</feature>
<dbReference type="NCBIfam" id="NF001913">
    <property type="entry name" value="PRK00696.1"/>
    <property type="match status" value="1"/>
</dbReference>
<evidence type="ECO:0000256" key="6">
    <source>
        <dbReference type="ARBA" id="ARBA00022842"/>
    </source>
</evidence>
<dbReference type="InterPro" id="IPR011761">
    <property type="entry name" value="ATP-grasp"/>
</dbReference>
<feature type="binding site" evidence="7">
    <location>
        <begin position="53"/>
        <end position="55"/>
    </location>
    <ligand>
        <name>ATP</name>
        <dbReference type="ChEBI" id="CHEBI:30616"/>
    </ligand>
</feature>
<dbReference type="InterPro" id="IPR013650">
    <property type="entry name" value="ATP-grasp_succ-CoA_synth-type"/>
</dbReference>
<evidence type="ECO:0000256" key="7">
    <source>
        <dbReference type="HAMAP-Rule" id="MF_00558"/>
    </source>
</evidence>
<dbReference type="RefSeq" id="WP_338363750.1">
    <property type="nucleotide sequence ID" value="NZ_CAWVOK010000014.1"/>
</dbReference>
<comment type="catalytic activity">
    <reaction evidence="7">
        <text>GTP + succinate + CoA = succinyl-CoA + GDP + phosphate</text>
        <dbReference type="Rhea" id="RHEA:22120"/>
        <dbReference type="ChEBI" id="CHEBI:30031"/>
        <dbReference type="ChEBI" id="CHEBI:37565"/>
        <dbReference type="ChEBI" id="CHEBI:43474"/>
        <dbReference type="ChEBI" id="CHEBI:57287"/>
        <dbReference type="ChEBI" id="CHEBI:57292"/>
        <dbReference type="ChEBI" id="CHEBI:58189"/>
    </reaction>
</comment>
<dbReference type="InterPro" id="IPR005811">
    <property type="entry name" value="SUCC_ACL_C"/>
</dbReference>
<dbReference type="Gene3D" id="3.40.50.261">
    <property type="entry name" value="Succinyl-CoA synthetase domains"/>
    <property type="match status" value="1"/>
</dbReference>
<keyword evidence="3 7" id="KW-0479">Metal-binding</keyword>
<proteinExistence type="inferred from homology"/>
<name>A0ABM9N7P7_9RICK</name>
<evidence type="ECO:0000256" key="4">
    <source>
        <dbReference type="ARBA" id="ARBA00022741"/>
    </source>
</evidence>
<keyword evidence="10" id="KW-1185">Reference proteome</keyword>
<dbReference type="InterPro" id="IPR017866">
    <property type="entry name" value="Succ-CoA_synthase_bsu_CS"/>
</dbReference>
<dbReference type="PANTHER" id="PTHR11815:SF10">
    <property type="entry name" value="SUCCINATE--COA LIGASE [GDP-FORMING] SUBUNIT BETA, MITOCHONDRIAL"/>
    <property type="match status" value="1"/>
</dbReference>
<dbReference type="SUPFAM" id="SSF52210">
    <property type="entry name" value="Succinyl-CoA synthetase domains"/>
    <property type="match status" value="1"/>
</dbReference>
<dbReference type="PANTHER" id="PTHR11815">
    <property type="entry name" value="SUCCINYL-COA SYNTHETASE BETA CHAIN"/>
    <property type="match status" value="1"/>
</dbReference>
<feature type="binding site" evidence="7">
    <location>
        <position position="264"/>
    </location>
    <ligand>
        <name>substrate</name>
        <note>ligand shared with subunit alpha</note>
    </ligand>
</feature>
<keyword evidence="4 7" id="KW-0547">Nucleotide-binding</keyword>
<evidence type="ECO:0000256" key="5">
    <source>
        <dbReference type="ARBA" id="ARBA00022840"/>
    </source>
</evidence>
<dbReference type="NCBIfam" id="TIGR01016">
    <property type="entry name" value="sucCoAbeta"/>
    <property type="match status" value="1"/>
</dbReference>
<dbReference type="Pfam" id="PF00549">
    <property type="entry name" value="Ligase_CoA"/>
    <property type="match status" value="1"/>
</dbReference>
<organism evidence="9 10">
    <name type="scientific">Candidatus Xenohaliotis californiensis</name>
    <dbReference type="NCBI Taxonomy" id="84677"/>
    <lineage>
        <taxon>Bacteria</taxon>
        <taxon>Pseudomonadati</taxon>
        <taxon>Pseudomonadota</taxon>
        <taxon>Alphaproteobacteria</taxon>
        <taxon>Rickettsiales</taxon>
        <taxon>Anaplasmataceae</taxon>
        <taxon>Candidatus Xenohaliotis</taxon>
    </lineage>
</organism>
<keyword evidence="1 7" id="KW-0816">Tricarboxylic acid cycle</keyword>
<evidence type="ECO:0000259" key="8">
    <source>
        <dbReference type="PROSITE" id="PS50975"/>
    </source>
</evidence>